<evidence type="ECO:0000313" key="2">
    <source>
        <dbReference type="EMBL" id="EEL71853.1"/>
    </source>
</evidence>
<keyword evidence="1" id="KW-0812">Transmembrane</keyword>
<comment type="caution">
    <text evidence="2">The sequence shown here is derived from an EMBL/GenBank/DDBJ whole genome shotgun (WGS) entry which is preliminary data.</text>
</comment>
<sequence length="48" mass="5624">MASLLSDIENKMTFVTSELLTISLYGIFFNNLFPSKIIHYQQMLYFSL</sequence>
<protein>
    <submittedName>
        <fullName evidence="2">Oxidoreductase, short chain dehydrogenase</fullName>
    </submittedName>
</protein>
<reference evidence="2" key="1">
    <citation type="journal article" date="2012" name="Genome Res.">
        <title>Genomic characterization of the Bacillus cereus sensu lato species: Backdrop to the evolution of Bacillus anthracis.</title>
        <authorList>
            <person name="Zwick M.E."/>
            <person name="Joseph S.J."/>
            <person name="Didelot X."/>
            <person name="Chen P.E."/>
            <person name="Bishop-Lilly K.A."/>
            <person name="Stewart A.C."/>
            <person name="Willner K."/>
            <person name="Nolan N."/>
            <person name="Lentz S."/>
            <person name="Thomason M.K."/>
            <person name="Sozhamannan S."/>
            <person name="Mateczun A.J."/>
            <person name="Du L."/>
            <person name="Read T.D."/>
        </authorList>
    </citation>
    <scope>NUCLEOTIDE SEQUENCE [LARGE SCALE GENOMIC DNA]</scope>
    <source>
        <strain evidence="2">AH603</strain>
    </source>
</reference>
<name>C2XR07_BACMY</name>
<dbReference type="EMBL" id="ACMP01000044">
    <property type="protein sequence ID" value="EEL71853.1"/>
    <property type="molecule type" value="Genomic_DNA"/>
</dbReference>
<evidence type="ECO:0000256" key="1">
    <source>
        <dbReference type="SAM" id="Phobius"/>
    </source>
</evidence>
<accession>C2XR07</accession>
<dbReference type="Proteomes" id="UP000001753">
    <property type="component" value="Chromosome"/>
</dbReference>
<organism evidence="2">
    <name type="scientific">Bacillus mycoides</name>
    <dbReference type="NCBI Taxonomy" id="1405"/>
    <lineage>
        <taxon>Bacteria</taxon>
        <taxon>Bacillati</taxon>
        <taxon>Bacillota</taxon>
        <taxon>Bacilli</taxon>
        <taxon>Bacillales</taxon>
        <taxon>Bacillaceae</taxon>
        <taxon>Bacillus</taxon>
        <taxon>Bacillus cereus group</taxon>
    </lineage>
</organism>
<gene>
    <name evidence="2" type="ORF">bcere0026_11160</name>
</gene>
<keyword evidence="1" id="KW-1133">Transmembrane helix</keyword>
<proteinExistence type="predicted"/>
<dbReference type="AlphaFoldDB" id="C2XR07"/>
<keyword evidence="1" id="KW-0472">Membrane</keyword>
<feature type="transmembrane region" description="Helical" evidence="1">
    <location>
        <begin position="12"/>
        <end position="33"/>
    </location>
</feature>
<dbReference type="HOGENOM" id="CLU_216202_0_0_9"/>